<evidence type="ECO:0000313" key="9">
    <source>
        <dbReference type="EMBL" id="AIU73132.1"/>
    </source>
</evidence>
<dbReference type="GO" id="GO:0006352">
    <property type="term" value="P:DNA-templated transcription initiation"/>
    <property type="evidence" value="ECO:0007669"/>
    <property type="project" value="InterPro"/>
</dbReference>
<keyword evidence="5 6" id="KW-0804">Transcription</keyword>
<dbReference type="InterPro" id="IPR039425">
    <property type="entry name" value="RNA_pol_sigma-70-like"/>
</dbReference>
<dbReference type="Proteomes" id="UP000029986">
    <property type="component" value="Chromosome"/>
</dbReference>
<dbReference type="HOGENOM" id="CLU_047691_9_3_6"/>
<dbReference type="KEGG" id="hav:AT03_12545"/>
<dbReference type="GO" id="GO:0016987">
    <property type="term" value="F:sigma factor activity"/>
    <property type="evidence" value="ECO:0007669"/>
    <property type="project" value="UniProtKB-KW"/>
</dbReference>
<dbReference type="Gene3D" id="1.10.1740.10">
    <property type="match status" value="1"/>
</dbReference>
<feature type="domain" description="RNA polymerase sigma factor 70 region 4 type 2" evidence="8">
    <location>
        <begin position="130"/>
        <end position="181"/>
    </location>
</feature>
<dbReference type="InterPro" id="IPR013324">
    <property type="entry name" value="RNA_pol_sigma_r3/r4-like"/>
</dbReference>
<dbReference type="InterPro" id="IPR036388">
    <property type="entry name" value="WH-like_DNA-bd_sf"/>
</dbReference>
<dbReference type="GO" id="GO:0003677">
    <property type="term" value="F:DNA binding"/>
    <property type="evidence" value="ECO:0007669"/>
    <property type="project" value="UniProtKB-KW"/>
</dbReference>
<dbReference type="InterPro" id="IPR014284">
    <property type="entry name" value="RNA_pol_sigma-70_dom"/>
</dbReference>
<dbReference type="Pfam" id="PF08281">
    <property type="entry name" value="Sigma70_r4_2"/>
    <property type="match status" value="1"/>
</dbReference>
<dbReference type="Pfam" id="PF04542">
    <property type="entry name" value="Sigma70_r2"/>
    <property type="match status" value="1"/>
</dbReference>
<dbReference type="RefSeq" id="WP_025797036.1">
    <property type="nucleotide sequence ID" value="NZ_CP009706.1"/>
</dbReference>
<dbReference type="NCBIfam" id="TIGR02937">
    <property type="entry name" value="sigma70-ECF"/>
    <property type="match status" value="1"/>
</dbReference>
<protein>
    <recommendedName>
        <fullName evidence="6">RNA polymerase sigma factor</fullName>
    </recommendedName>
</protein>
<dbReference type="AlphaFoldDB" id="A0A097R320"/>
<sequence length="187" mass="21104">MNNGDIEPLTRLIQEAARGNRAAFEDLYRQTSPRLYSVAVQILRNPTWAQDILQESFITIWHKAATYQPGLSSPQTWLTHIVRNRAIDGLRSGSARYEIPTDDEFDTEMGDNGMNDDPLQHIQDSLQNLRLKECLAGLPSDQQQTVVLAYYQGLSHGEVSAFLHQPLGTIKSWIRRGLEQLKGCLGL</sequence>
<gene>
    <name evidence="9" type="ORF">AT03_12545</name>
</gene>
<evidence type="ECO:0000259" key="7">
    <source>
        <dbReference type="Pfam" id="PF04542"/>
    </source>
</evidence>
<dbReference type="SUPFAM" id="SSF88659">
    <property type="entry name" value="Sigma3 and sigma4 domains of RNA polymerase sigma factors"/>
    <property type="match status" value="1"/>
</dbReference>
<evidence type="ECO:0000259" key="8">
    <source>
        <dbReference type="Pfam" id="PF08281"/>
    </source>
</evidence>
<dbReference type="PROSITE" id="PS01063">
    <property type="entry name" value="SIGMA70_ECF"/>
    <property type="match status" value="1"/>
</dbReference>
<comment type="similarity">
    <text evidence="1 6">Belongs to the sigma-70 factor family. ECF subfamily.</text>
</comment>
<dbReference type="EMBL" id="CP009706">
    <property type="protein sequence ID" value="AIU73132.1"/>
    <property type="molecule type" value="Genomic_DNA"/>
</dbReference>
<proteinExistence type="inferred from homology"/>
<evidence type="ECO:0000256" key="2">
    <source>
        <dbReference type="ARBA" id="ARBA00023015"/>
    </source>
</evidence>
<dbReference type="SUPFAM" id="SSF88946">
    <property type="entry name" value="Sigma2 domain of RNA polymerase sigma factors"/>
    <property type="match status" value="1"/>
</dbReference>
<keyword evidence="4 6" id="KW-0238">DNA-binding</keyword>
<dbReference type="InterPro" id="IPR013325">
    <property type="entry name" value="RNA_pol_sigma_r2"/>
</dbReference>
<evidence type="ECO:0000256" key="5">
    <source>
        <dbReference type="ARBA" id="ARBA00023163"/>
    </source>
</evidence>
<feature type="domain" description="RNA polymerase sigma-70 region 2" evidence="7">
    <location>
        <begin position="27"/>
        <end position="93"/>
    </location>
</feature>
<organism evidence="9 10">
    <name type="scientific">Hafnia alvei FB1</name>
    <dbReference type="NCBI Taxonomy" id="1453496"/>
    <lineage>
        <taxon>Bacteria</taxon>
        <taxon>Pseudomonadati</taxon>
        <taxon>Pseudomonadota</taxon>
        <taxon>Gammaproteobacteria</taxon>
        <taxon>Enterobacterales</taxon>
        <taxon>Hafniaceae</taxon>
        <taxon>Hafnia</taxon>
    </lineage>
</organism>
<dbReference type="eggNOG" id="COG1595">
    <property type="taxonomic scope" value="Bacteria"/>
</dbReference>
<evidence type="ECO:0000256" key="4">
    <source>
        <dbReference type="ARBA" id="ARBA00023125"/>
    </source>
</evidence>
<keyword evidence="10" id="KW-1185">Reference proteome</keyword>
<dbReference type="Gene3D" id="1.10.10.10">
    <property type="entry name" value="Winged helix-like DNA-binding domain superfamily/Winged helix DNA-binding domain"/>
    <property type="match status" value="1"/>
</dbReference>
<evidence type="ECO:0000256" key="3">
    <source>
        <dbReference type="ARBA" id="ARBA00023082"/>
    </source>
</evidence>
<dbReference type="PANTHER" id="PTHR43133:SF62">
    <property type="entry name" value="RNA POLYMERASE SIGMA FACTOR SIGZ"/>
    <property type="match status" value="1"/>
</dbReference>
<dbReference type="CDD" id="cd06171">
    <property type="entry name" value="Sigma70_r4"/>
    <property type="match status" value="1"/>
</dbReference>
<evidence type="ECO:0000256" key="1">
    <source>
        <dbReference type="ARBA" id="ARBA00010641"/>
    </source>
</evidence>
<evidence type="ECO:0000313" key="10">
    <source>
        <dbReference type="Proteomes" id="UP000029986"/>
    </source>
</evidence>
<dbReference type="InterPro" id="IPR013249">
    <property type="entry name" value="RNA_pol_sigma70_r4_t2"/>
</dbReference>
<accession>A0A097R320</accession>
<dbReference type="InterPro" id="IPR007627">
    <property type="entry name" value="RNA_pol_sigma70_r2"/>
</dbReference>
<keyword evidence="2 6" id="KW-0805">Transcription regulation</keyword>
<dbReference type="PANTHER" id="PTHR43133">
    <property type="entry name" value="RNA POLYMERASE ECF-TYPE SIGMA FACTO"/>
    <property type="match status" value="1"/>
</dbReference>
<dbReference type="InterPro" id="IPR000838">
    <property type="entry name" value="RNA_pol_sigma70_ECF_CS"/>
</dbReference>
<reference evidence="9 10" key="1">
    <citation type="journal article" date="2014" name="Gut Pathog.">
        <title>Gene clusters of Hafnia alvei strain FB1 important in survival and pathogenesis: a draft genome perspective.</title>
        <authorList>
            <person name="Tan J.Y."/>
            <person name="Yin W.F."/>
            <person name="Chan K.G."/>
        </authorList>
    </citation>
    <scope>NUCLEOTIDE SEQUENCE [LARGE SCALE GENOMIC DNA]</scope>
    <source>
        <strain evidence="9 10">FB1</strain>
    </source>
</reference>
<evidence type="ECO:0000256" key="6">
    <source>
        <dbReference type="RuleBase" id="RU000716"/>
    </source>
</evidence>
<dbReference type="PATRIC" id="fig|1453496.5.peg.2550"/>
<keyword evidence="3 6" id="KW-0731">Sigma factor</keyword>
<name>A0A097R320_HAFAL</name>
<dbReference type="OrthoDB" id="9784272at2"/>